<evidence type="ECO:0008006" key="8">
    <source>
        <dbReference type="Google" id="ProtNLM"/>
    </source>
</evidence>
<sequence>MSPRNGNFTDRPEPWPSFLISSKTTNRNMRIVCYNDFFSVQLMEKYPLKHILCGHVLYEPGCSSESPTARFRASGGDFRMHEWRVTRISLMLFKSQDGPTVHGLIYLDSSDSAFADGIQVLLTRGDELPPTDAEEADGLGKIYSTVIYIITYNWDVFLTEAETHLKALSKKCVDENLSSAEQLQYTRELHQLSPIWVEVRRRLLEAKNLTSELIEHPYFPQDQRTKTRKRTERYLQKHSKTLQDQLTRCSELSVQTNVLISLIFNIATVQDSRAAVEESKAANALAASIRRVTVLTFVYLPLSLAAGIFGMNVHQITGDVAHPAIWIYIVVALTLMTGTFGTWFLWSWTFSGLEKRQKWKTRFEKRGKTGATA</sequence>
<dbReference type="Pfam" id="PF01544">
    <property type="entry name" value="CorA"/>
    <property type="match status" value="1"/>
</dbReference>
<dbReference type="AlphaFoldDB" id="A0A1Y1YLW7"/>
<gene>
    <name evidence="6" type="ORF">BCR34DRAFT_142988</name>
</gene>
<comment type="subcellular location">
    <subcellularLocation>
        <location evidence="1">Membrane</location>
        <topology evidence="1">Multi-pass membrane protein</topology>
    </subcellularLocation>
</comment>
<dbReference type="InterPro" id="IPR002523">
    <property type="entry name" value="MgTranspt_CorA/ZnTranspt_ZntB"/>
</dbReference>
<keyword evidence="3 5" id="KW-1133">Transmembrane helix</keyword>
<dbReference type="SUPFAM" id="SSF144083">
    <property type="entry name" value="Magnesium transport protein CorA, transmembrane region"/>
    <property type="match status" value="1"/>
</dbReference>
<proteinExistence type="predicted"/>
<organism evidence="6 7">
    <name type="scientific">Clohesyomyces aquaticus</name>
    <dbReference type="NCBI Taxonomy" id="1231657"/>
    <lineage>
        <taxon>Eukaryota</taxon>
        <taxon>Fungi</taxon>
        <taxon>Dikarya</taxon>
        <taxon>Ascomycota</taxon>
        <taxon>Pezizomycotina</taxon>
        <taxon>Dothideomycetes</taxon>
        <taxon>Pleosporomycetidae</taxon>
        <taxon>Pleosporales</taxon>
        <taxon>Lindgomycetaceae</taxon>
        <taxon>Clohesyomyces</taxon>
    </lineage>
</organism>
<evidence type="ECO:0000313" key="6">
    <source>
        <dbReference type="EMBL" id="ORX98756.1"/>
    </source>
</evidence>
<evidence type="ECO:0000256" key="1">
    <source>
        <dbReference type="ARBA" id="ARBA00004141"/>
    </source>
</evidence>
<dbReference type="Gene3D" id="1.20.58.340">
    <property type="entry name" value="Magnesium transport protein CorA, transmembrane region"/>
    <property type="match status" value="1"/>
</dbReference>
<evidence type="ECO:0000256" key="3">
    <source>
        <dbReference type="ARBA" id="ARBA00022989"/>
    </source>
</evidence>
<keyword evidence="2 5" id="KW-0812">Transmembrane</keyword>
<dbReference type="GO" id="GO:0016020">
    <property type="term" value="C:membrane"/>
    <property type="evidence" value="ECO:0007669"/>
    <property type="project" value="UniProtKB-SubCell"/>
</dbReference>
<comment type="caution">
    <text evidence="6">The sequence shown here is derived from an EMBL/GenBank/DDBJ whole genome shotgun (WGS) entry which is preliminary data.</text>
</comment>
<dbReference type="Proteomes" id="UP000193144">
    <property type="component" value="Unassembled WGS sequence"/>
</dbReference>
<reference evidence="6 7" key="1">
    <citation type="submission" date="2016-07" db="EMBL/GenBank/DDBJ databases">
        <title>Pervasive Adenine N6-methylation of Active Genes in Fungi.</title>
        <authorList>
            <consortium name="DOE Joint Genome Institute"/>
            <person name="Mondo S.J."/>
            <person name="Dannebaum R.O."/>
            <person name="Kuo R.C."/>
            <person name="Labutti K."/>
            <person name="Haridas S."/>
            <person name="Kuo A."/>
            <person name="Salamov A."/>
            <person name="Ahrendt S.R."/>
            <person name="Lipzen A."/>
            <person name="Sullivan W."/>
            <person name="Andreopoulos W.B."/>
            <person name="Clum A."/>
            <person name="Lindquist E."/>
            <person name="Daum C."/>
            <person name="Ramamoorthy G.K."/>
            <person name="Gryganskyi A."/>
            <person name="Culley D."/>
            <person name="Magnuson J.K."/>
            <person name="James T.Y."/>
            <person name="O'Malley M.A."/>
            <person name="Stajich J.E."/>
            <person name="Spatafora J.W."/>
            <person name="Visel A."/>
            <person name="Grigoriev I.V."/>
        </authorList>
    </citation>
    <scope>NUCLEOTIDE SEQUENCE [LARGE SCALE GENOMIC DNA]</scope>
    <source>
        <strain evidence="6 7">CBS 115471</strain>
    </source>
</reference>
<feature type="transmembrane region" description="Helical" evidence="5">
    <location>
        <begin position="292"/>
        <end position="313"/>
    </location>
</feature>
<protein>
    <recommendedName>
        <fullName evidence="8">Cora-like Mg2+ transporter protein-domain-containing protein</fullName>
    </recommendedName>
</protein>
<keyword evidence="7" id="KW-1185">Reference proteome</keyword>
<evidence type="ECO:0000256" key="5">
    <source>
        <dbReference type="SAM" id="Phobius"/>
    </source>
</evidence>
<feature type="transmembrane region" description="Helical" evidence="5">
    <location>
        <begin position="325"/>
        <end position="346"/>
    </location>
</feature>
<accession>A0A1Y1YLW7</accession>
<evidence type="ECO:0000313" key="7">
    <source>
        <dbReference type="Proteomes" id="UP000193144"/>
    </source>
</evidence>
<dbReference type="STRING" id="1231657.A0A1Y1YLW7"/>
<name>A0A1Y1YLW7_9PLEO</name>
<dbReference type="EMBL" id="MCFA01000209">
    <property type="protein sequence ID" value="ORX98756.1"/>
    <property type="molecule type" value="Genomic_DNA"/>
</dbReference>
<dbReference type="InterPro" id="IPR045863">
    <property type="entry name" value="CorA_TM1_TM2"/>
</dbReference>
<dbReference type="OrthoDB" id="3231000at2759"/>
<dbReference type="GO" id="GO:0046873">
    <property type="term" value="F:metal ion transmembrane transporter activity"/>
    <property type="evidence" value="ECO:0007669"/>
    <property type="project" value="InterPro"/>
</dbReference>
<keyword evidence="4 5" id="KW-0472">Membrane</keyword>
<evidence type="ECO:0000256" key="4">
    <source>
        <dbReference type="ARBA" id="ARBA00023136"/>
    </source>
</evidence>
<evidence type="ECO:0000256" key="2">
    <source>
        <dbReference type="ARBA" id="ARBA00022692"/>
    </source>
</evidence>